<name>A0A517YAB8_9BACT</name>
<dbReference type="InterPro" id="IPR006311">
    <property type="entry name" value="TAT_signal"/>
</dbReference>
<feature type="signal peptide" evidence="1">
    <location>
        <begin position="1"/>
        <end position="39"/>
    </location>
</feature>
<evidence type="ECO:0000256" key="1">
    <source>
        <dbReference type="SAM" id="SignalP"/>
    </source>
</evidence>
<proteinExistence type="predicted"/>
<dbReference type="EMBL" id="CP036274">
    <property type="protein sequence ID" value="QDU27179.1"/>
    <property type="molecule type" value="Genomic_DNA"/>
</dbReference>
<dbReference type="SUPFAM" id="SSF53187">
    <property type="entry name" value="Zn-dependent exopeptidases"/>
    <property type="match status" value="1"/>
</dbReference>
<dbReference type="KEGG" id="aagg:ETAA8_22640"/>
<accession>A0A517YAB8</accession>
<evidence type="ECO:0000313" key="2">
    <source>
        <dbReference type="EMBL" id="QDU27179.1"/>
    </source>
</evidence>
<dbReference type="AlphaFoldDB" id="A0A517YAB8"/>
<organism evidence="2 3">
    <name type="scientific">Anatilimnocola aggregata</name>
    <dbReference type="NCBI Taxonomy" id="2528021"/>
    <lineage>
        <taxon>Bacteria</taxon>
        <taxon>Pseudomonadati</taxon>
        <taxon>Planctomycetota</taxon>
        <taxon>Planctomycetia</taxon>
        <taxon>Pirellulales</taxon>
        <taxon>Pirellulaceae</taxon>
        <taxon>Anatilimnocola</taxon>
    </lineage>
</organism>
<reference evidence="2 3" key="1">
    <citation type="submission" date="2019-02" db="EMBL/GenBank/DDBJ databases">
        <title>Deep-cultivation of Planctomycetes and their phenomic and genomic characterization uncovers novel biology.</title>
        <authorList>
            <person name="Wiegand S."/>
            <person name="Jogler M."/>
            <person name="Boedeker C."/>
            <person name="Pinto D."/>
            <person name="Vollmers J."/>
            <person name="Rivas-Marin E."/>
            <person name="Kohn T."/>
            <person name="Peeters S.H."/>
            <person name="Heuer A."/>
            <person name="Rast P."/>
            <person name="Oberbeckmann S."/>
            <person name="Bunk B."/>
            <person name="Jeske O."/>
            <person name="Meyerdierks A."/>
            <person name="Storesund J.E."/>
            <person name="Kallscheuer N."/>
            <person name="Luecker S."/>
            <person name="Lage O.M."/>
            <person name="Pohl T."/>
            <person name="Merkel B.J."/>
            <person name="Hornburger P."/>
            <person name="Mueller R.-W."/>
            <person name="Bruemmer F."/>
            <person name="Labrenz M."/>
            <person name="Spormann A.M."/>
            <person name="Op den Camp H."/>
            <person name="Overmann J."/>
            <person name="Amann R."/>
            <person name="Jetten M.S.M."/>
            <person name="Mascher T."/>
            <person name="Medema M.H."/>
            <person name="Devos D.P."/>
            <person name="Kaster A.-K."/>
            <person name="Ovreas L."/>
            <person name="Rohde M."/>
            <person name="Galperin M.Y."/>
            <person name="Jogler C."/>
        </authorList>
    </citation>
    <scope>NUCLEOTIDE SEQUENCE [LARGE SCALE GENOMIC DNA]</scope>
    <source>
        <strain evidence="2 3">ETA_A8</strain>
    </source>
</reference>
<dbReference type="Proteomes" id="UP000315017">
    <property type="component" value="Chromosome"/>
</dbReference>
<evidence type="ECO:0000313" key="3">
    <source>
        <dbReference type="Proteomes" id="UP000315017"/>
    </source>
</evidence>
<dbReference type="PROSITE" id="PS51318">
    <property type="entry name" value="TAT"/>
    <property type="match status" value="1"/>
</dbReference>
<keyword evidence="1" id="KW-0732">Signal</keyword>
<protein>
    <submittedName>
        <fullName evidence="2">Uncharacterized protein</fullName>
    </submittedName>
</protein>
<gene>
    <name evidence="2" type="ORF">ETAA8_22640</name>
</gene>
<sequence length="385" mass="42066" precursor="true">MRKPSIDARSASRRTILQASGALAVAAMLPHAASAQSHAAVVKPLSSYSEVLTTLAKRGRKFRVLGSAPDQSPIVAVKCGGTKLPAIFISGGAHSTEHAGALATVDVIEQLKTDHVVWVVPARDPIGLSGFRHALSLGLGKAPDLKSVDDLDDFLRKNGEVLFDSEGTLLAMIGEYGYSNRGLLGKFPKGAAFLAPLLGRRIWYASKRLDTPGSAPLERAYTLIVTPEGEILHLNRFHDTRWAPAEVQCVRKLMAEIQPGLTFDLHEHDHGPHFWMSARKQKTEEHEIWERRMAAQAARAVAASGAELAPDNYSPGTFFEKLERGIFWLDAGKRGEGLNLVDFAVAKYGPGFTIETGMQCPFEERVRQHLLVVQTAVSVFEQRYA</sequence>
<keyword evidence="3" id="KW-1185">Reference proteome</keyword>
<feature type="chain" id="PRO_5022053296" evidence="1">
    <location>
        <begin position="40"/>
        <end position="385"/>
    </location>
</feature>
<dbReference type="Gene3D" id="3.40.630.10">
    <property type="entry name" value="Zn peptidases"/>
    <property type="match status" value="2"/>
</dbReference>